<keyword evidence="1" id="KW-0132">Cell division</keyword>
<dbReference type="Proteomes" id="UP000310200">
    <property type="component" value="Unassembled WGS sequence"/>
</dbReference>
<feature type="domain" description="Cyclin-like" evidence="6">
    <location>
        <begin position="200"/>
        <end position="286"/>
    </location>
</feature>
<evidence type="ECO:0000256" key="1">
    <source>
        <dbReference type="ARBA" id="ARBA00022618"/>
    </source>
</evidence>
<dbReference type="InterPro" id="IPR048258">
    <property type="entry name" value="Cyclins_cyclin-box"/>
</dbReference>
<gene>
    <name evidence="8" type="ORF">DBV15_10802</name>
</gene>
<evidence type="ECO:0000313" key="8">
    <source>
        <dbReference type="EMBL" id="TGZ46720.1"/>
    </source>
</evidence>
<reference evidence="8 9" key="1">
    <citation type="journal article" date="2019" name="Philos. Trans. R. Soc. Lond., B, Biol. Sci.">
        <title>Ant behaviour and brain gene expression of defending hosts depend on the ecological success of the intruding social parasite.</title>
        <authorList>
            <person name="Kaur R."/>
            <person name="Stoldt M."/>
            <person name="Jongepier E."/>
            <person name="Feldmeyer B."/>
            <person name="Menzel F."/>
            <person name="Bornberg-Bauer E."/>
            <person name="Foitzik S."/>
        </authorList>
    </citation>
    <scope>NUCLEOTIDE SEQUENCE [LARGE SCALE GENOMIC DNA]</scope>
    <source>
        <tissue evidence="8">Whole body</tissue>
    </source>
</reference>
<dbReference type="GO" id="GO:0000278">
    <property type="term" value="P:mitotic cell cycle"/>
    <property type="evidence" value="ECO:0007669"/>
    <property type="project" value="UniProtKB-ARBA"/>
</dbReference>
<evidence type="ECO:0000256" key="5">
    <source>
        <dbReference type="SAM" id="MobiDB-lite"/>
    </source>
</evidence>
<dbReference type="InterPro" id="IPR013763">
    <property type="entry name" value="Cyclin-like_dom"/>
</dbReference>
<dbReference type="AlphaFoldDB" id="A0A4S2KCD2"/>
<feature type="compositionally biased region" description="Basic and acidic residues" evidence="5">
    <location>
        <begin position="420"/>
        <end position="434"/>
    </location>
</feature>
<dbReference type="EMBL" id="QBLH01002821">
    <property type="protein sequence ID" value="TGZ46720.1"/>
    <property type="molecule type" value="Genomic_DNA"/>
</dbReference>
<dbReference type="PROSITE" id="PS00292">
    <property type="entry name" value="CYCLINS"/>
    <property type="match status" value="1"/>
</dbReference>
<dbReference type="InterPro" id="IPR036915">
    <property type="entry name" value="Cyclin-like_sf"/>
</dbReference>
<dbReference type="CDD" id="cd20515">
    <property type="entry name" value="CYCLIN_CCND_rpt1"/>
    <property type="match status" value="1"/>
</dbReference>
<feature type="region of interest" description="Disordered" evidence="5">
    <location>
        <begin position="302"/>
        <end position="343"/>
    </location>
</feature>
<keyword evidence="9" id="KW-1185">Reference proteome</keyword>
<feature type="region of interest" description="Disordered" evidence="5">
    <location>
        <begin position="376"/>
        <end position="434"/>
    </location>
</feature>
<comment type="caution">
    <text evidence="8">The sequence shown here is derived from an EMBL/GenBank/DDBJ whole genome shotgun (WGS) entry which is preliminary data.</text>
</comment>
<feature type="compositionally biased region" description="Acidic residues" evidence="5">
    <location>
        <begin position="379"/>
        <end position="390"/>
    </location>
</feature>
<evidence type="ECO:0000259" key="7">
    <source>
        <dbReference type="SMART" id="SM01332"/>
    </source>
</evidence>
<evidence type="ECO:0000256" key="2">
    <source>
        <dbReference type="ARBA" id="ARBA00023127"/>
    </source>
</evidence>
<dbReference type="InterPro" id="IPR039361">
    <property type="entry name" value="Cyclin"/>
</dbReference>
<comment type="similarity">
    <text evidence="4">Belongs to the cyclin family.</text>
</comment>
<evidence type="ECO:0000313" key="9">
    <source>
        <dbReference type="Proteomes" id="UP000310200"/>
    </source>
</evidence>
<feature type="domain" description="Cyclin C-terminal" evidence="7">
    <location>
        <begin position="196"/>
        <end position="322"/>
    </location>
</feature>
<dbReference type="Pfam" id="PF00134">
    <property type="entry name" value="Cyclin_N"/>
    <property type="match status" value="1"/>
</dbReference>
<sequence length="434" mass="48688">MYSTWTGARPIRVLRKPTVGRNREREREFRANPSPSSFSAVMDLLCCETTETECRAYADPALLGDDRVLQNLLQTEERYAPSRSYFECVQRDISPLMRKIVAEWMLEVCEEQKCQDEVFPLSMNYVDRFLSICPIRKSQLQLLGTACLLLASKLRETSPLTAEVLVFYTDNSITLDDLWRWEQLVVSKLKWELSAVTPGDFLMHILSRLSMPCTWDTVMVRRHAQTFIALSAREYKFSMYTPSMIAAASVAAALHGLDWTGKSGYGLAGLLDELTRITAIEQDYLQGCLQQIEEMISQAAHVSTEGPGNGSGHQTMNTGIPSAPQRPLGDQSNTSQEKILEHEKAGTPRCTFLKTAVGGHYVGADTLVSLTAEETLPPSEEEDNDNDDNDGQPGKKRRRVVEKRQDILEAKCNTEPASSHSERGTPPEESRDRT</sequence>
<dbReference type="CDD" id="cd20516">
    <property type="entry name" value="CYCLIN_CCND_rpt2"/>
    <property type="match status" value="1"/>
</dbReference>
<dbReference type="InterPro" id="IPR006671">
    <property type="entry name" value="Cyclin_N"/>
</dbReference>
<dbReference type="FunFam" id="1.10.472.10:FF:000003">
    <property type="entry name" value="G1/S-specific cyclin-D2"/>
    <property type="match status" value="1"/>
</dbReference>
<keyword evidence="3" id="KW-0131">Cell cycle</keyword>
<dbReference type="GO" id="GO:0051301">
    <property type="term" value="P:cell division"/>
    <property type="evidence" value="ECO:0007669"/>
    <property type="project" value="UniProtKB-KW"/>
</dbReference>
<keyword evidence="2 4" id="KW-0195">Cyclin</keyword>
<dbReference type="STRING" id="300112.A0A4S2KCD2"/>
<dbReference type="Pfam" id="PF02984">
    <property type="entry name" value="Cyclin_C"/>
    <property type="match status" value="1"/>
</dbReference>
<name>A0A4S2KCD2_9HYME</name>
<evidence type="ECO:0000256" key="4">
    <source>
        <dbReference type="RuleBase" id="RU000383"/>
    </source>
</evidence>
<accession>A0A4S2KCD2</accession>
<dbReference type="Gene3D" id="1.10.472.10">
    <property type="entry name" value="Cyclin-like"/>
    <property type="match status" value="2"/>
</dbReference>
<dbReference type="SMART" id="SM00385">
    <property type="entry name" value="CYCLIN"/>
    <property type="match status" value="2"/>
</dbReference>
<dbReference type="InterPro" id="IPR004367">
    <property type="entry name" value="Cyclin_C-dom"/>
</dbReference>
<dbReference type="PANTHER" id="PTHR10177">
    <property type="entry name" value="CYCLINS"/>
    <property type="match status" value="1"/>
</dbReference>
<evidence type="ECO:0000256" key="3">
    <source>
        <dbReference type="ARBA" id="ARBA00023306"/>
    </source>
</evidence>
<proteinExistence type="inferred from homology"/>
<dbReference type="SUPFAM" id="SSF47954">
    <property type="entry name" value="Cyclin-like"/>
    <property type="match status" value="2"/>
</dbReference>
<feature type="domain" description="Cyclin-like" evidence="6">
    <location>
        <begin position="103"/>
        <end position="187"/>
    </location>
</feature>
<evidence type="ECO:0000259" key="6">
    <source>
        <dbReference type="SMART" id="SM00385"/>
    </source>
</evidence>
<organism evidence="8 9">
    <name type="scientific">Temnothorax longispinosus</name>
    <dbReference type="NCBI Taxonomy" id="300112"/>
    <lineage>
        <taxon>Eukaryota</taxon>
        <taxon>Metazoa</taxon>
        <taxon>Ecdysozoa</taxon>
        <taxon>Arthropoda</taxon>
        <taxon>Hexapoda</taxon>
        <taxon>Insecta</taxon>
        <taxon>Pterygota</taxon>
        <taxon>Neoptera</taxon>
        <taxon>Endopterygota</taxon>
        <taxon>Hymenoptera</taxon>
        <taxon>Apocrita</taxon>
        <taxon>Aculeata</taxon>
        <taxon>Formicoidea</taxon>
        <taxon>Formicidae</taxon>
        <taxon>Myrmicinae</taxon>
        <taxon>Temnothorax</taxon>
    </lineage>
</organism>
<dbReference type="SMART" id="SM01332">
    <property type="entry name" value="Cyclin_C"/>
    <property type="match status" value="1"/>
</dbReference>
<protein>
    <submittedName>
        <fullName evidence="8">G1/S-specific cyclin-D2</fullName>
    </submittedName>
</protein>